<organism evidence="2 3">
    <name type="scientific">Streptomyces olindensis</name>
    <dbReference type="NCBI Taxonomy" id="358823"/>
    <lineage>
        <taxon>Bacteria</taxon>
        <taxon>Bacillati</taxon>
        <taxon>Actinomycetota</taxon>
        <taxon>Actinomycetes</taxon>
        <taxon>Kitasatosporales</taxon>
        <taxon>Streptomycetaceae</taxon>
        <taxon>Streptomyces</taxon>
    </lineage>
</organism>
<gene>
    <name evidence="2" type="ORF">ABZ568_14665</name>
</gene>
<reference evidence="2 3" key="1">
    <citation type="submission" date="2024-06" db="EMBL/GenBank/DDBJ databases">
        <title>The Natural Products Discovery Center: Release of the First 8490 Sequenced Strains for Exploring Actinobacteria Biosynthetic Diversity.</title>
        <authorList>
            <person name="Kalkreuter E."/>
            <person name="Kautsar S.A."/>
            <person name="Yang D."/>
            <person name="Bader C.D."/>
            <person name="Teijaro C.N."/>
            <person name="Fluegel L."/>
            <person name="Davis C.M."/>
            <person name="Simpson J.R."/>
            <person name="Lauterbach L."/>
            <person name="Steele A.D."/>
            <person name="Gui C."/>
            <person name="Meng S."/>
            <person name="Li G."/>
            <person name="Viehrig K."/>
            <person name="Ye F."/>
            <person name="Su P."/>
            <person name="Kiefer A.F."/>
            <person name="Nichols A."/>
            <person name="Cepeda A.J."/>
            <person name="Yan W."/>
            <person name="Fan B."/>
            <person name="Jiang Y."/>
            <person name="Adhikari A."/>
            <person name="Zheng C.-J."/>
            <person name="Schuster L."/>
            <person name="Cowan T.M."/>
            <person name="Smanski M.J."/>
            <person name="Chevrette M.G."/>
            <person name="De Carvalho L.P.S."/>
            <person name="Shen B."/>
        </authorList>
    </citation>
    <scope>NUCLEOTIDE SEQUENCE [LARGE SCALE GENOMIC DNA]</scope>
    <source>
        <strain evidence="2 3">NPDC019583</strain>
    </source>
</reference>
<protein>
    <submittedName>
        <fullName evidence="2">HNH endonuclease</fullName>
    </submittedName>
</protein>
<dbReference type="SMART" id="SM00507">
    <property type="entry name" value="HNHc"/>
    <property type="match status" value="1"/>
</dbReference>
<name>A0ABV2XUP1_9ACTN</name>
<evidence type="ECO:0000313" key="2">
    <source>
        <dbReference type="EMBL" id="MEU2267625.1"/>
    </source>
</evidence>
<keyword evidence="2" id="KW-0378">Hydrolase</keyword>
<keyword evidence="2" id="KW-0255">Endonuclease</keyword>
<keyword evidence="3" id="KW-1185">Reference proteome</keyword>
<dbReference type="GO" id="GO:0004519">
    <property type="term" value="F:endonuclease activity"/>
    <property type="evidence" value="ECO:0007669"/>
    <property type="project" value="UniProtKB-KW"/>
</dbReference>
<dbReference type="Proteomes" id="UP001550603">
    <property type="component" value="Unassembled WGS sequence"/>
</dbReference>
<keyword evidence="2" id="KW-0540">Nuclease</keyword>
<comment type="caution">
    <text evidence="2">The sequence shown here is derived from an EMBL/GenBank/DDBJ whole genome shotgun (WGS) entry which is preliminary data.</text>
</comment>
<evidence type="ECO:0000313" key="3">
    <source>
        <dbReference type="Proteomes" id="UP001550603"/>
    </source>
</evidence>
<proteinExistence type="predicted"/>
<evidence type="ECO:0000259" key="1">
    <source>
        <dbReference type="SMART" id="SM00507"/>
    </source>
</evidence>
<dbReference type="CDD" id="cd00085">
    <property type="entry name" value="HNHc"/>
    <property type="match status" value="1"/>
</dbReference>
<sequence>MPKKKSTRKSTKKAQRKRPDTIKPVVLYHDMAVYENFERCAPRIFEVIWSAQQKAPNAPRLLYFDVQGHRNSAGGYDRDSWEMIENFLPEKALPYLTELHTPLYSWKNKRRQDNRVPQEMHIGYPEGEGKSFWYDIESLPLRKREAEADSRRTPPSKRAIMEYLGISEECLICWNSPVERAHVVPTSLGGSMDVRNFALLCREHHRQAPDIADAEAFWAWVDYAEIRDSGSKWTRAPEKIKSWVLSTGGRVEPLDRGEMSFLESVQFELRHLYGWTDDDFSATSWELIAEYHHVLDKATGRHFGVEKKASTHAWAYHVARLRLAAEITGRPNKTDFNLPF</sequence>
<feature type="domain" description="HNH nuclease" evidence="1">
    <location>
        <begin position="155"/>
        <end position="206"/>
    </location>
</feature>
<accession>A0ABV2XUP1</accession>
<dbReference type="EMBL" id="JBEYBN010000016">
    <property type="protein sequence ID" value="MEU2267625.1"/>
    <property type="molecule type" value="Genomic_DNA"/>
</dbReference>
<dbReference type="InterPro" id="IPR003615">
    <property type="entry name" value="HNH_nuc"/>
</dbReference>
<dbReference type="RefSeq" id="WP_359788795.1">
    <property type="nucleotide sequence ID" value="NZ_JBEYBN010000016.1"/>
</dbReference>